<accession>A0A6I6EPJ1</accession>
<evidence type="ECO:0000313" key="2">
    <source>
        <dbReference type="EMBL" id="QGU95632.1"/>
    </source>
</evidence>
<keyword evidence="1" id="KW-1133">Transmembrane helix</keyword>
<feature type="transmembrane region" description="Helical" evidence="1">
    <location>
        <begin position="30"/>
        <end position="50"/>
    </location>
</feature>
<reference evidence="2 3" key="1">
    <citation type="submission" date="2019-12" db="EMBL/GenBank/DDBJ databases">
        <title>Genome sequenceing of Clostridium bovifaecis.</title>
        <authorList>
            <person name="Yao Y."/>
        </authorList>
    </citation>
    <scope>NUCLEOTIDE SEQUENCE [LARGE SCALE GENOMIC DNA]</scope>
    <source>
        <strain evidence="2 3">BXX</strain>
    </source>
</reference>
<proteinExistence type="predicted"/>
<feature type="transmembrane region" description="Helical" evidence="1">
    <location>
        <begin position="6"/>
        <end position="23"/>
    </location>
</feature>
<dbReference type="EMBL" id="CP046522">
    <property type="protein sequence ID" value="QGU95632.1"/>
    <property type="molecule type" value="Genomic_DNA"/>
</dbReference>
<name>A0A6I6EPJ1_9CLOT</name>
<protein>
    <submittedName>
        <fullName evidence="2">Uncharacterized protein</fullName>
    </submittedName>
</protein>
<keyword evidence="1" id="KW-0472">Membrane</keyword>
<sequence>MVGVWVIVFIYIIIISVDMSILLKYRSIKGIVFSTVIYIISLTLTILIILDIKVPSPSKAIEDIVKGVMKYI</sequence>
<dbReference type="AlphaFoldDB" id="A0A6I6EPJ1"/>
<dbReference type="Proteomes" id="UP000422764">
    <property type="component" value="Chromosome"/>
</dbReference>
<evidence type="ECO:0000313" key="3">
    <source>
        <dbReference type="Proteomes" id="UP000422764"/>
    </source>
</evidence>
<keyword evidence="3" id="KW-1185">Reference proteome</keyword>
<evidence type="ECO:0000256" key="1">
    <source>
        <dbReference type="SAM" id="Phobius"/>
    </source>
</evidence>
<organism evidence="2 3">
    <name type="scientific">Clostridium bovifaecis</name>
    <dbReference type="NCBI Taxonomy" id="2184719"/>
    <lineage>
        <taxon>Bacteria</taxon>
        <taxon>Bacillati</taxon>
        <taxon>Bacillota</taxon>
        <taxon>Clostridia</taxon>
        <taxon>Eubacteriales</taxon>
        <taxon>Clostridiaceae</taxon>
        <taxon>Clostridium</taxon>
    </lineage>
</organism>
<gene>
    <name evidence="2" type="ORF">GOM49_11525</name>
</gene>
<keyword evidence="1" id="KW-0812">Transmembrane</keyword>